<dbReference type="AlphaFoldDB" id="A0AAN8K6R4"/>
<keyword evidence="2" id="KW-1185">Reference proteome</keyword>
<gene>
    <name evidence="1" type="ORF">SNE40_002739</name>
</gene>
<evidence type="ECO:0000313" key="1">
    <source>
        <dbReference type="EMBL" id="KAK6190987.1"/>
    </source>
</evidence>
<sequence length="125" mass="14315">MEKFSSVIDLILAEIDKRFINLLGANKDDNIAKVVQAFSVFNHHSWPATSDSELLYFGSDLIQILIDWFHDSLEKAGCQIDCILLEWKQLKLLVGNEFKNKSYNEVWAIMLTKTPYNTPSTSKTC</sequence>
<evidence type="ECO:0000313" key="2">
    <source>
        <dbReference type="Proteomes" id="UP001347796"/>
    </source>
</evidence>
<accession>A0AAN8K6R4</accession>
<name>A0AAN8K6R4_PATCE</name>
<dbReference type="Proteomes" id="UP001347796">
    <property type="component" value="Unassembled WGS sequence"/>
</dbReference>
<organism evidence="1 2">
    <name type="scientific">Patella caerulea</name>
    <name type="common">Rayed Mediterranean limpet</name>
    <dbReference type="NCBI Taxonomy" id="87958"/>
    <lineage>
        <taxon>Eukaryota</taxon>
        <taxon>Metazoa</taxon>
        <taxon>Spiralia</taxon>
        <taxon>Lophotrochozoa</taxon>
        <taxon>Mollusca</taxon>
        <taxon>Gastropoda</taxon>
        <taxon>Patellogastropoda</taxon>
        <taxon>Patelloidea</taxon>
        <taxon>Patellidae</taxon>
        <taxon>Patella</taxon>
    </lineage>
</organism>
<proteinExistence type="predicted"/>
<reference evidence="1 2" key="1">
    <citation type="submission" date="2024-01" db="EMBL/GenBank/DDBJ databases">
        <title>The genome of the rayed Mediterranean limpet Patella caerulea (Linnaeus, 1758).</title>
        <authorList>
            <person name="Anh-Thu Weber A."/>
            <person name="Halstead-Nussloch G."/>
        </authorList>
    </citation>
    <scope>NUCLEOTIDE SEQUENCE [LARGE SCALE GENOMIC DNA]</scope>
    <source>
        <strain evidence="1">AATW-2023a</strain>
        <tissue evidence="1">Whole specimen</tissue>
    </source>
</reference>
<dbReference type="EMBL" id="JAZGQO010000002">
    <property type="protein sequence ID" value="KAK6190987.1"/>
    <property type="molecule type" value="Genomic_DNA"/>
</dbReference>
<protein>
    <submittedName>
        <fullName evidence="1">Uncharacterized protein</fullName>
    </submittedName>
</protein>
<comment type="caution">
    <text evidence="1">The sequence shown here is derived from an EMBL/GenBank/DDBJ whole genome shotgun (WGS) entry which is preliminary data.</text>
</comment>